<sequence>MLDHIFLTVSDVDRAITFYTQVLKPLGIRNRLTYEGRNGPAGHPDLEGFGANGRMFFWLRQGDALPGAVHVGFVANSCEMVDRAYAAALAAGATDIHAPGPQLHYDPDYYAAQVRDLDGYSLEFVFKSWQH</sequence>
<dbReference type="PANTHER" id="PTHR35006">
    <property type="entry name" value="GLYOXALASE FAMILY PROTEIN (AFU_ORTHOLOGUE AFUA_5G14830)"/>
    <property type="match status" value="1"/>
</dbReference>
<accession>A0ABZ3B8T1</accession>
<dbReference type="InterPro" id="IPR037523">
    <property type="entry name" value="VOC_core"/>
</dbReference>
<name>A0ABZ3B8T1_9ENTR</name>
<evidence type="ECO:0000313" key="3">
    <source>
        <dbReference type="Proteomes" id="UP001466893"/>
    </source>
</evidence>
<dbReference type="RefSeq" id="WP_342323870.1">
    <property type="nucleotide sequence ID" value="NZ_CP151800.1"/>
</dbReference>
<dbReference type="SUPFAM" id="SSF54593">
    <property type="entry name" value="Glyoxalase/Bleomycin resistance protein/Dihydroxybiphenyl dioxygenase"/>
    <property type="match status" value="1"/>
</dbReference>
<evidence type="ECO:0000259" key="1">
    <source>
        <dbReference type="PROSITE" id="PS51819"/>
    </source>
</evidence>
<dbReference type="EMBL" id="CP151800">
    <property type="protein sequence ID" value="WZV99317.1"/>
    <property type="molecule type" value="Genomic_DNA"/>
</dbReference>
<evidence type="ECO:0000313" key="2">
    <source>
        <dbReference type="EMBL" id="WZV99317.1"/>
    </source>
</evidence>
<reference evidence="2 3" key="1">
    <citation type="submission" date="2024-04" db="EMBL/GenBank/DDBJ databases">
        <title>Kosakonia calanthae sp. nov., a halophilic bacterium isolated from leaves of Calanthe tiplacata.</title>
        <authorList>
            <person name="Wu P."/>
        </authorList>
    </citation>
    <scope>NUCLEOTIDE SEQUENCE [LARGE SCALE GENOMIC DNA]</scope>
    <source>
        <strain evidence="2 3">BYX6</strain>
    </source>
</reference>
<dbReference type="Proteomes" id="UP001466893">
    <property type="component" value="Chromosome"/>
</dbReference>
<dbReference type="Pfam" id="PF00903">
    <property type="entry name" value="Glyoxalase"/>
    <property type="match status" value="1"/>
</dbReference>
<feature type="domain" description="VOC" evidence="1">
    <location>
        <begin position="1"/>
        <end position="127"/>
    </location>
</feature>
<dbReference type="Gene3D" id="3.10.180.10">
    <property type="entry name" value="2,3-Dihydroxybiphenyl 1,2-Dioxygenase, domain 1"/>
    <property type="match status" value="1"/>
</dbReference>
<dbReference type="PROSITE" id="PS51819">
    <property type="entry name" value="VOC"/>
    <property type="match status" value="1"/>
</dbReference>
<dbReference type="PANTHER" id="PTHR35006:SF2">
    <property type="entry name" value="GLYOXALASE FAMILY PROTEIN (AFU_ORTHOLOGUE AFUA_5G14830)"/>
    <property type="match status" value="1"/>
</dbReference>
<organism evidence="2 3">
    <name type="scientific">Kosakonia calanthes</name>
    <dbReference type="NCBI Taxonomy" id="3139408"/>
    <lineage>
        <taxon>Bacteria</taxon>
        <taxon>Pseudomonadati</taxon>
        <taxon>Pseudomonadota</taxon>
        <taxon>Gammaproteobacteria</taxon>
        <taxon>Enterobacterales</taxon>
        <taxon>Enterobacteriaceae</taxon>
        <taxon>Kosakonia</taxon>
    </lineage>
</organism>
<dbReference type="InterPro" id="IPR004360">
    <property type="entry name" value="Glyas_Fos-R_dOase_dom"/>
</dbReference>
<dbReference type="InterPro" id="IPR029068">
    <property type="entry name" value="Glyas_Bleomycin-R_OHBP_Dase"/>
</dbReference>
<gene>
    <name evidence="2" type="ORF">AAEY27_05335</name>
</gene>
<keyword evidence="3" id="KW-1185">Reference proteome</keyword>
<protein>
    <submittedName>
        <fullName evidence="2">VOC family protein</fullName>
    </submittedName>
</protein>
<proteinExistence type="predicted"/>